<sequence length="191" mass="20958">MDVDQAGSGTSLPEDNSSNRPKGKSAARPTVRLVRESGKSLLPISRVQKIMKADKELPLVAKEAAFLISLATEEFIKRLSEASHHIAHREKRVTVQQRDVASVTRRTDEFLFLDEIIPWPDTSEAPPRRKLQGPVRSMGTSTDGNQSMSDFVTSKAGSEHKSPGVDVVMNEDGTMEVAARTGDDGDEDEEE</sequence>
<protein>
    <submittedName>
        <fullName evidence="1">Histone-fold-containing protein</fullName>
    </submittedName>
</protein>
<keyword evidence="2" id="KW-1185">Reference proteome</keyword>
<comment type="caution">
    <text evidence="1">The sequence shown here is derived from an EMBL/GenBank/DDBJ whole genome shotgun (WGS) entry which is preliminary data.</text>
</comment>
<name>A0ACC0UNL2_9AGAM</name>
<evidence type="ECO:0000313" key="1">
    <source>
        <dbReference type="EMBL" id="KAI9512432.1"/>
    </source>
</evidence>
<evidence type="ECO:0000313" key="2">
    <source>
        <dbReference type="Proteomes" id="UP001207468"/>
    </source>
</evidence>
<proteinExistence type="predicted"/>
<dbReference type="Proteomes" id="UP001207468">
    <property type="component" value="Unassembled WGS sequence"/>
</dbReference>
<reference evidence="1" key="1">
    <citation type="submission" date="2021-03" db="EMBL/GenBank/DDBJ databases">
        <title>Evolutionary priming and transition to the ectomycorrhizal habit in an iconic lineage of mushroom-forming fungi: is preadaptation a requirement?</title>
        <authorList>
            <consortium name="DOE Joint Genome Institute"/>
            <person name="Looney B.P."/>
            <person name="Miyauchi S."/>
            <person name="Morin E."/>
            <person name="Drula E."/>
            <person name="Courty P.E."/>
            <person name="Chicoki N."/>
            <person name="Fauchery L."/>
            <person name="Kohler A."/>
            <person name="Kuo A."/>
            <person name="LaButti K."/>
            <person name="Pangilinan J."/>
            <person name="Lipzen A."/>
            <person name="Riley R."/>
            <person name="Andreopoulos W."/>
            <person name="He G."/>
            <person name="Johnson J."/>
            <person name="Barry K.W."/>
            <person name="Grigoriev I.V."/>
            <person name="Nagy L."/>
            <person name="Hibbett D."/>
            <person name="Henrissat B."/>
            <person name="Matheny P.B."/>
            <person name="Labbe J."/>
            <person name="Martin A.F."/>
        </authorList>
    </citation>
    <scope>NUCLEOTIDE SEQUENCE</scope>
    <source>
        <strain evidence="1">BPL698</strain>
    </source>
</reference>
<accession>A0ACC0UNL2</accession>
<organism evidence="1 2">
    <name type="scientific">Russula earlei</name>
    <dbReference type="NCBI Taxonomy" id="71964"/>
    <lineage>
        <taxon>Eukaryota</taxon>
        <taxon>Fungi</taxon>
        <taxon>Dikarya</taxon>
        <taxon>Basidiomycota</taxon>
        <taxon>Agaricomycotina</taxon>
        <taxon>Agaricomycetes</taxon>
        <taxon>Russulales</taxon>
        <taxon>Russulaceae</taxon>
        <taxon>Russula</taxon>
    </lineage>
</organism>
<gene>
    <name evidence="1" type="ORF">F5148DRAFT_973571</name>
</gene>
<dbReference type="EMBL" id="JAGFNK010000009">
    <property type="protein sequence ID" value="KAI9512432.1"/>
    <property type="molecule type" value="Genomic_DNA"/>
</dbReference>